<evidence type="ECO:0000313" key="2">
    <source>
        <dbReference type="Proteomes" id="UP001165121"/>
    </source>
</evidence>
<accession>A0A9W6YLN1</accession>
<gene>
    <name evidence="1" type="ORF">Pfra01_002822900</name>
</gene>
<proteinExistence type="predicted"/>
<dbReference type="EMBL" id="BSXT01008715">
    <property type="protein sequence ID" value="GMF66639.1"/>
    <property type="molecule type" value="Genomic_DNA"/>
</dbReference>
<sequence>MPKFLREGASVREFVKVFGKTHSEVEGAYDEEAGGGYDVASSVFDKTESRMNLDHCSTSTCLDNGAYQEVSWERSVVR</sequence>
<dbReference type="Proteomes" id="UP001165121">
    <property type="component" value="Unassembled WGS sequence"/>
</dbReference>
<reference evidence="1" key="1">
    <citation type="submission" date="2023-04" db="EMBL/GenBank/DDBJ databases">
        <title>Phytophthora fragariaefolia NBRC 109709.</title>
        <authorList>
            <person name="Ichikawa N."/>
            <person name="Sato H."/>
            <person name="Tonouchi N."/>
        </authorList>
    </citation>
    <scope>NUCLEOTIDE SEQUENCE</scope>
    <source>
        <strain evidence="1">NBRC 109709</strain>
    </source>
</reference>
<evidence type="ECO:0000313" key="1">
    <source>
        <dbReference type="EMBL" id="GMF66639.1"/>
    </source>
</evidence>
<name>A0A9W6YLN1_9STRA</name>
<comment type="caution">
    <text evidence="1">The sequence shown here is derived from an EMBL/GenBank/DDBJ whole genome shotgun (WGS) entry which is preliminary data.</text>
</comment>
<organism evidence="1 2">
    <name type="scientific">Phytophthora fragariaefolia</name>
    <dbReference type="NCBI Taxonomy" id="1490495"/>
    <lineage>
        <taxon>Eukaryota</taxon>
        <taxon>Sar</taxon>
        <taxon>Stramenopiles</taxon>
        <taxon>Oomycota</taxon>
        <taxon>Peronosporomycetes</taxon>
        <taxon>Peronosporales</taxon>
        <taxon>Peronosporaceae</taxon>
        <taxon>Phytophthora</taxon>
    </lineage>
</organism>
<keyword evidence="2" id="KW-1185">Reference proteome</keyword>
<protein>
    <submittedName>
        <fullName evidence="1">Unnamed protein product</fullName>
    </submittedName>
</protein>
<dbReference type="AlphaFoldDB" id="A0A9W6YLN1"/>